<organism evidence="2">
    <name type="scientific">gut metagenome</name>
    <dbReference type="NCBI Taxonomy" id="749906"/>
    <lineage>
        <taxon>unclassified sequences</taxon>
        <taxon>metagenomes</taxon>
        <taxon>organismal metagenomes</taxon>
    </lineage>
</organism>
<dbReference type="PROSITE" id="PS51208">
    <property type="entry name" value="AUTOTRANSPORTER"/>
    <property type="match status" value="1"/>
</dbReference>
<feature type="domain" description="Autotransporter" evidence="1">
    <location>
        <begin position="38"/>
        <end position="243"/>
    </location>
</feature>
<accession>J9FVN3</accession>
<dbReference type="AlphaFoldDB" id="J9FVN3"/>
<dbReference type="InterPro" id="IPR036709">
    <property type="entry name" value="Autotransporte_beta_dom_sf"/>
</dbReference>
<dbReference type="InterPro" id="IPR006315">
    <property type="entry name" value="OM_autotransptr_brl_dom"/>
</dbReference>
<name>J9FVN3_9ZZZZ</name>
<gene>
    <name evidence="2" type="ORF">EVA_13325</name>
</gene>
<dbReference type="Pfam" id="PF03797">
    <property type="entry name" value="Autotransporter"/>
    <property type="match status" value="1"/>
</dbReference>
<dbReference type="Gene3D" id="2.40.128.130">
    <property type="entry name" value="Autotransporter beta-domain"/>
    <property type="match status" value="1"/>
</dbReference>
<feature type="non-terminal residue" evidence="2">
    <location>
        <position position="243"/>
    </location>
</feature>
<evidence type="ECO:0000259" key="1">
    <source>
        <dbReference type="PROSITE" id="PS51208"/>
    </source>
</evidence>
<dbReference type="PANTHER" id="PTHR35037:SF3">
    <property type="entry name" value="C-TERMINAL REGION OF AIDA-LIKE PROTEIN"/>
    <property type="match status" value="1"/>
</dbReference>
<dbReference type="InterPro" id="IPR051551">
    <property type="entry name" value="Autotransporter_adhesion"/>
</dbReference>
<proteinExistence type="predicted"/>
<dbReference type="SMART" id="SM00869">
    <property type="entry name" value="Autotransporter"/>
    <property type="match status" value="1"/>
</dbReference>
<dbReference type="EMBL" id="AMCI01004199">
    <property type="protein sequence ID" value="EJW98568.1"/>
    <property type="molecule type" value="Genomic_DNA"/>
</dbReference>
<comment type="caution">
    <text evidence="2">The sequence shown here is derived from an EMBL/GenBank/DDBJ whole genome shotgun (WGS) entry which is preliminary data.</text>
</comment>
<dbReference type="NCBIfam" id="TIGR01414">
    <property type="entry name" value="autotrans_barl"/>
    <property type="match status" value="1"/>
</dbReference>
<protein>
    <submittedName>
        <fullName evidence="2">Outer membrane autotransporter barrel domain protein</fullName>
    </submittedName>
</protein>
<dbReference type="PANTHER" id="PTHR35037">
    <property type="entry name" value="C-TERMINAL REGION OF AIDA-LIKE PROTEIN"/>
    <property type="match status" value="1"/>
</dbReference>
<evidence type="ECO:0000313" key="2">
    <source>
        <dbReference type="EMBL" id="EJW98568.1"/>
    </source>
</evidence>
<dbReference type="InterPro" id="IPR005546">
    <property type="entry name" value="Autotransporte_beta"/>
</dbReference>
<dbReference type="GO" id="GO:0019867">
    <property type="term" value="C:outer membrane"/>
    <property type="evidence" value="ECO:0007669"/>
    <property type="project" value="InterPro"/>
</dbReference>
<dbReference type="SUPFAM" id="SSF103515">
    <property type="entry name" value="Autotransporter"/>
    <property type="match status" value="1"/>
</dbReference>
<reference evidence="2" key="1">
    <citation type="journal article" date="2012" name="PLoS ONE">
        <title>Gene sets for utilization of primary and secondary nutrition supplies in the distal gut of endangered iberian lynx.</title>
        <authorList>
            <person name="Alcaide M."/>
            <person name="Messina E."/>
            <person name="Richter M."/>
            <person name="Bargiela R."/>
            <person name="Peplies J."/>
            <person name="Huws S.A."/>
            <person name="Newbold C.J."/>
            <person name="Golyshin P.N."/>
            <person name="Simon M.A."/>
            <person name="Lopez G."/>
            <person name="Yakimov M.M."/>
            <person name="Ferrer M."/>
        </authorList>
    </citation>
    <scope>NUCLEOTIDE SEQUENCE</scope>
</reference>
<sequence length="243" mass="26762">MGEYETALMAGARAVMTDSILAWRDIAADSFNRTGELRNGVETGAWARIYGGESKYKGGSLNIENSYKAVQVGFDKEIGDWTVGTVIDYREGESDYMLGGEGEHKNYSLGIYGTKDLGNGSYLDVAAKSGHVENDYDVYNEIGRLMDGEYSVSGYSISAQYGKRFESGKSYLEPQLQLTWAHIDGDDYTAVSKGQTMDINQEAFDSFVGRIGIEAGQESDHGRYFARLSLNHEFNGDTGITCR</sequence>